<dbReference type="AlphaFoldDB" id="A0A4Y2AM12"/>
<evidence type="ECO:0000313" key="2">
    <source>
        <dbReference type="Proteomes" id="UP000499080"/>
    </source>
</evidence>
<gene>
    <name evidence="1" type="ORF">AVEN_29049_1</name>
</gene>
<reference evidence="1 2" key="1">
    <citation type="journal article" date="2019" name="Sci. Rep.">
        <title>Orb-weaving spider Araneus ventricosus genome elucidates the spidroin gene catalogue.</title>
        <authorList>
            <person name="Kono N."/>
            <person name="Nakamura H."/>
            <person name="Ohtoshi R."/>
            <person name="Moran D.A.P."/>
            <person name="Shinohara A."/>
            <person name="Yoshida Y."/>
            <person name="Fujiwara M."/>
            <person name="Mori M."/>
            <person name="Tomita M."/>
            <person name="Arakawa K."/>
        </authorList>
    </citation>
    <scope>NUCLEOTIDE SEQUENCE [LARGE SCALE GENOMIC DNA]</scope>
</reference>
<sequence length="114" mass="12186">MNADDLFIVAERVNRAVRSCVNVGHIDGLEKGLCGNDVVLKGGVNACKLCLFEDNGSGGLGLPSCVVASLNYDNFELRKPRSKSCEQEKLLVSGGQDFVRTGVVKVFELNLSPA</sequence>
<dbReference type="Proteomes" id="UP000499080">
    <property type="component" value="Unassembled WGS sequence"/>
</dbReference>
<dbReference type="EMBL" id="BGPR01000020">
    <property type="protein sequence ID" value="GBL80034.1"/>
    <property type="molecule type" value="Genomic_DNA"/>
</dbReference>
<organism evidence="1 2">
    <name type="scientific">Araneus ventricosus</name>
    <name type="common">Orbweaver spider</name>
    <name type="synonym">Epeira ventricosa</name>
    <dbReference type="NCBI Taxonomy" id="182803"/>
    <lineage>
        <taxon>Eukaryota</taxon>
        <taxon>Metazoa</taxon>
        <taxon>Ecdysozoa</taxon>
        <taxon>Arthropoda</taxon>
        <taxon>Chelicerata</taxon>
        <taxon>Arachnida</taxon>
        <taxon>Araneae</taxon>
        <taxon>Araneomorphae</taxon>
        <taxon>Entelegynae</taxon>
        <taxon>Araneoidea</taxon>
        <taxon>Araneidae</taxon>
        <taxon>Araneus</taxon>
    </lineage>
</organism>
<keyword evidence="2" id="KW-1185">Reference proteome</keyword>
<comment type="caution">
    <text evidence="1">The sequence shown here is derived from an EMBL/GenBank/DDBJ whole genome shotgun (WGS) entry which is preliminary data.</text>
</comment>
<evidence type="ECO:0000313" key="1">
    <source>
        <dbReference type="EMBL" id="GBL80034.1"/>
    </source>
</evidence>
<accession>A0A4Y2AM12</accession>
<protein>
    <submittedName>
        <fullName evidence="1">Uncharacterized protein</fullName>
    </submittedName>
</protein>
<name>A0A4Y2AM12_ARAVE</name>
<proteinExistence type="predicted"/>